<evidence type="ECO:0000256" key="6">
    <source>
        <dbReference type="ARBA" id="ARBA00022801"/>
    </source>
</evidence>
<feature type="region of interest" description="Disordered" evidence="13">
    <location>
        <begin position="2070"/>
        <end position="2095"/>
    </location>
</feature>
<dbReference type="PROSITE" id="PS50199">
    <property type="entry name" value="ZF_RANBP2_2"/>
    <property type="match status" value="1"/>
</dbReference>
<sequence length="2943" mass="317079">MSANDTDAGSSMSGGADGSRPPHGALELPPVMESVLRPHQVSALEFIWRRLVLDGALRMAARTFSSTIEQRTRLYQEVFGAILAHSMGLGKTLTSLSFVLLFQAQALLMAMKRERVRQQQLGSASAAAASSASISEWIQPRYAGTMKINSYVPSAMGFSLSATHRGTSGRSIEDVLLSFYQEGGLLLLGYEEYQRILQYAQTQYRSNPTNKWPRVWSLLDRLRLHLPLFQEVRLLDIIETADLVILDEAHRLRRSSSNLVTALTQHIRNIQLRLALTGTPLQNHLEEYNTMQSIITGRELDTQLFHKHFIAPIERGQCVDATYPQFLEMQRCVASLRRYFADSAHHCGPEVLAATLPPRREFLFFFRLSAAQEAAYRAMLKYFHTQVAAGEKGDSVLRLHHVASHICLHPVLSELEVPSSSTTLASCKDGEEDGDDEDEDATPAAPPTLPAAALTGVDVSVSPKLSFAFHLTVHIVREQREKVVIFSQYLSHLRLMGQLLAREGISAPSLTGAASDAERCRCISELQSNDTCRVLLCSVRAGGVGIKLTAASHCILLDVSWNPTDDVQATYRLYRYGQLRPVNIYRLATWGTSEHIVFAYALQRSWLQKKIADISDPRRQQRHQTRSYFRYPCAVPLPDDGSSLATDEQATLQQSRPALKETLASSRRLEYALEVCETQCPIAARVLRAHPEEKAYLYTVIPQSVLLLHNEDDVIRERGRRFEDAAHKSRASVAIPLQMPSGGAPPAHAREDVSLLDACEAELVDAARQAAHLVITHVLRAREEAVSESDTVSEVRTLDQSMCQRLQPLLAPVLEKRPPPRFLAEVLLLCYQAGAADLFRTLLQSSSYLKLRTYLASRVPAATRRRTRDTALPTRSPLEEALLFTPVSLFKSMSSVEATYVATELGCDRPFVGFCLLRGLQKLWFVDGRLALSEAALEALATLLGITPGRIDDDSDSAEDEGTAEGEDGGRAPSRWDDDGAFAEALAALAQSVLTAMTSCLEEQWPPYEGFALPPQHLQLEREEMRVGRAYSAASRAHMEGLLPLAQVAELLRLPSYRQGQHMYGCARCRSPLLQRLDATHLECPRCHYNAEFEVRADPRTQQQTVLYQLSVVANLLDAFSITKSFAVSFSPAECADVSAALREVHTSQAVFEFVRRTMEEGVQAFLSEYPPRLVRLLGLQMGTGGDVEALRRVLLANGRLASHTNVREHLRQRLAQAFADFVHPSTLTQFVAMPLMLIATALHYLARCERLTYAHELLLDECPTPRRKLLRFASDALVKVLYVERLLKHCRQKPLPSSYASSMSVAACGAALGSGAVARQKGAVSSDPDDAASLTSLLMAASSSSGSRSRSSASTSSSSFHSDSAAGAQRAHRDPLASSSSFSSVYSSDRASFPDGGESDAEERDEVTRGQHGTLTWLEELAGNTLERAAPTAEELESEAVQQQRSAQYWIAFCEVYGTHSAETLTVYIEDAASGAKVLPPPPLSCWISQVAHTTMTGYRMTDMLDIFFKKLLELSQQVRVISDSTTDTVTTLRISTLLPIAPMEHYEDSFESTTTVMDEEEETMSVRTSSTTATSGGSVDAGGVGDAVSGGKGMSDVLTLSSAATLSPTARYLALPLPASPVPVPVPVPTLTSSPASALKGDSESGLHASSIWSVQNALASEKPLGFAPCATVGAIESEERSASLADSAGAKHPTTLEASCAAQGEFVGTPSDDADHSRRGLNGVDFEALSHFVAFGGSGTDSTTGPTSHRHSSVIGRGVEGFSSPLGRMLTAKREAEGESPREGEELRPAADSLASQSTSVQQAELPQKTVASKAASVAASSRQRSTRRQWSLQYQRLQPPCPQCRLPPLKGRQPLPPPGWSSTTVPNNATAGMETPSTVLPAAAAAKEATDMQHGWMIGGVQYRTSPTDKEAVQQIPPLPPPYEHPRPTAEQTRISSLREASEAVERLVKAFAMLKGYNRLEQAQSRSRPLADGVPASVKEAADVVASARQARIASTVQVRDTVRSRGSRVRAPGVASAATLASTSAAAASLPLVSAPRREDSESVAEGAVLDCVLGLLQERARGTGTSSAGEYEEEGVRSTKRPTAASSWQAARPHYEVVTADTFAHGGGVGGHGRASHFTAGTVSAAARTQAYFNSSSAFQGGLGSSGVPLFDPRDLQSAVDLYNAVREALDKYVLRRVATGIEKAEGLQPHVSAPRARSITAIFAWALLLDMINLCEEIARVAYDAAPRTPSAVYPVLVQFRGDAACEEVAKAAMHCLPFEALNTSGAATLAPGDGGCTFRMACWVTQQQLWTIADALADTVREDMVRRAKALPYSPFNAAAVTEVDPRVLVPPTTPMLTLRPLPGRRGGGAVPKVSDTSTTAGTAASYARVHGGGRGEGGGPESGSSGNELFEVPAAALQKVAYHVSVLTTDLLSDMSTANHHELSALTAEDYPDVATAVSETMSELLQDESIKAAVRRRAAEKVKQAQRARADFAATDSVLGDDLLFTSGHSAPPPYHHPSSSSAPVLPPVLGDAVLPATDGGHLNSVLGAPDTPNEDWPCGVCSNINSKQRTSCFRCGCHYAESLLAMPGYEVSLTHLPASCTAAVVEEALRRVAPNCSLHYIGTDAERGAMYIQFSSVEEATKCLVQSHCELQLRDRSGEDGASVRARLSFSLGPHPLHERKETEEQVARATAQAAMERQEAALQKAGVPRFLWPHTWRQPPSFPSAEKRKAFLSTMSAHWDHLSEEQKRYYDAEVKKALLRTAVPTESTDKLNGMPASSPAKAGAAAEVTAPLSAELSPASSSLATPAGAKETGKTSHALDGLKKRLAERKSAMKKADGPEGAKAAAAAAVGTQAGGPVAGHGRDVSSGGSGGAGGLASLLRGHSGDFPATPSQVPAELLLWDGFPVPLQYTSLGKVPRSIDLPRVPMSVCERLLPPALLQVARMQFKQAR</sequence>
<evidence type="ECO:0000256" key="8">
    <source>
        <dbReference type="ARBA" id="ARBA00022833"/>
    </source>
</evidence>
<feature type="compositionally biased region" description="Polar residues" evidence="13">
    <location>
        <begin position="1797"/>
        <end position="1808"/>
    </location>
</feature>
<dbReference type="PANTHER" id="PTHR45797:SF1">
    <property type="entry name" value="HELICASE ARIP4"/>
    <property type="match status" value="1"/>
</dbReference>
<comment type="subcellular location">
    <subcellularLocation>
        <location evidence="1">Nucleus</location>
    </subcellularLocation>
</comment>
<dbReference type="InterPro" id="IPR000330">
    <property type="entry name" value="SNF2_N"/>
</dbReference>
<evidence type="ECO:0000256" key="3">
    <source>
        <dbReference type="ARBA" id="ARBA00022723"/>
    </source>
</evidence>
<feature type="compositionally biased region" description="Acidic residues" evidence="13">
    <location>
        <begin position="430"/>
        <end position="441"/>
    </location>
</feature>
<dbReference type="InterPro" id="IPR027417">
    <property type="entry name" value="P-loop_NTPase"/>
</dbReference>
<evidence type="ECO:0000256" key="2">
    <source>
        <dbReference type="ARBA" id="ARBA00007025"/>
    </source>
</evidence>
<feature type="region of interest" description="Disordered" evidence="13">
    <location>
        <begin position="2790"/>
        <end position="2814"/>
    </location>
</feature>
<dbReference type="GO" id="GO:0005634">
    <property type="term" value="C:nucleus"/>
    <property type="evidence" value="ECO:0007669"/>
    <property type="project" value="UniProtKB-SubCell"/>
</dbReference>
<keyword evidence="11" id="KW-0539">Nucleus</keyword>
<feature type="domain" description="Helicase ATP-binding" evidence="15">
    <location>
        <begin position="72"/>
        <end position="298"/>
    </location>
</feature>
<accession>A0A504XXQ1</accession>
<evidence type="ECO:0000256" key="7">
    <source>
        <dbReference type="ARBA" id="ARBA00022806"/>
    </source>
</evidence>
<feature type="compositionally biased region" description="Low complexity" evidence="13">
    <location>
        <begin position="1345"/>
        <end position="1369"/>
    </location>
</feature>
<dbReference type="Pfam" id="PF00271">
    <property type="entry name" value="Helicase_C"/>
    <property type="match status" value="1"/>
</dbReference>
<dbReference type="InterPro" id="IPR001876">
    <property type="entry name" value="Znf_RanBP2"/>
</dbReference>
<dbReference type="GO" id="GO:0003677">
    <property type="term" value="F:DNA binding"/>
    <property type="evidence" value="ECO:0007669"/>
    <property type="project" value="UniProtKB-KW"/>
</dbReference>
<dbReference type="SMART" id="SM00487">
    <property type="entry name" value="DEXDc"/>
    <property type="match status" value="1"/>
</dbReference>
<keyword evidence="7" id="KW-0347">Helicase</keyword>
<dbReference type="SMART" id="SM00547">
    <property type="entry name" value="ZnF_RBZ"/>
    <property type="match status" value="1"/>
</dbReference>
<dbReference type="GO" id="GO:0005524">
    <property type="term" value="F:ATP binding"/>
    <property type="evidence" value="ECO:0007669"/>
    <property type="project" value="UniProtKB-KW"/>
</dbReference>
<comment type="similarity">
    <text evidence="2">Belongs to the SNF2/RAD54 helicase family.</text>
</comment>
<name>A0A504XXQ1_LEIDO</name>
<dbReference type="PANTHER" id="PTHR45797">
    <property type="entry name" value="RAD54-LIKE"/>
    <property type="match status" value="1"/>
</dbReference>
<keyword evidence="8" id="KW-0862">Zinc</keyword>
<dbReference type="VEuPathDB" id="TriTrypDB:LdBPK_290200.1"/>
<protein>
    <submittedName>
        <fullName evidence="17">SNF2 N-terminal domain family protein</fullName>
    </submittedName>
</protein>
<evidence type="ECO:0000256" key="1">
    <source>
        <dbReference type="ARBA" id="ARBA00004123"/>
    </source>
</evidence>
<dbReference type="InterPro" id="IPR049730">
    <property type="entry name" value="SNF2/RAD54-like_C"/>
</dbReference>
<dbReference type="PROSITE" id="PS51192">
    <property type="entry name" value="HELICASE_ATP_BIND_1"/>
    <property type="match status" value="1"/>
</dbReference>
<feature type="region of interest" description="Disordered" evidence="13">
    <location>
        <begin position="2759"/>
        <end position="2778"/>
    </location>
</feature>
<dbReference type="Proteomes" id="UP000318447">
    <property type="component" value="Unassembled WGS sequence"/>
</dbReference>
<dbReference type="PROSITE" id="PS51194">
    <property type="entry name" value="HELICASE_CTER"/>
    <property type="match status" value="1"/>
</dbReference>
<feature type="region of interest" description="Disordered" evidence="13">
    <location>
        <begin position="951"/>
        <end position="975"/>
    </location>
</feature>
<dbReference type="EMBL" id="RHLC01000014">
    <property type="protein sequence ID" value="TPP52655.1"/>
    <property type="molecule type" value="Genomic_DNA"/>
</dbReference>
<reference evidence="18" key="1">
    <citation type="submission" date="2019-02" db="EMBL/GenBank/DDBJ databases">
        <title>FDA dAtabase for Regulatory Grade micrObial Sequences (FDA-ARGOS): Supporting development and validation of Infectious Disease Dx tests.</title>
        <authorList>
            <person name="Duncan R."/>
            <person name="Fisher C."/>
            <person name="Tallon L."/>
            <person name="Sadzewicz L."/>
            <person name="Sengamalay N."/>
            <person name="Ott S."/>
            <person name="Godinez A."/>
            <person name="Nagaraj S."/>
            <person name="Vavikolanu K."/>
            <person name="Nadendla S."/>
            <person name="Aluvathingal J."/>
            <person name="Sichtig H."/>
        </authorList>
    </citation>
    <scope>NUCLEOTIDE SEQUENCE [LARGE SCALE GENOMIC DNA]</scope>
    <source>
        <strain evidence="18">FDAARGOS_361</strain>
    </source>
</reference>
<feature type="region of interest" description="Disordered" evidence="13">
    <location>
        <begin position="1345"/>
        <end position="1417"/>
    </location>
</feature>
<dbReference type="VEuPathDB" id="TriTrypDB:LdBPK_290210.1"/>
<evidence type="ECO:0000259" key="16">
    <source>
        <dbReference type="PROSITE" id="PS51194"/>
    </source>
</evidence>
<dbReference type="Gene3D" id="3.40.50.10810">
    <property type="entry name" value="Tandem AAA-ATPase domain"/>
    <property type="match status" value="1"/>
</dbReference>
<dbReference type="Pfam" id="PF00176">
    <property type="entry name" value="SNF2-rel_dom"/>
    <property type="match status" value="1"/>
</dbReference>
<feature type="region of interest" description="Disordered" evidence="13">
    <location>
        <begin position="1"/>
        <end position="27"/>
    </location>
</feature>
<dbReference type="VEuPathDB" id="TriTrypDB:LdCL_290006800"/>
<dbReference type="VEuPathDB" id="TriTrypDB:LDHU3_29.0280"/>
<feature type="domain" description="Helicase C-terminal" evidence="16">
    <location>
        <begin position="470"/>
        <end position="622"/>
    </location>
</feature>
<organism evidence="17 18">
    <name type="scientific">Leishmania donovani</name>
    <dbReference type="NCBI Taxonomy" id="5661"/>
    <lineage>
        <taxon>Eukaryota</taxon>
        <taxon>Discoba</taxon>
        <taxon>Euglenozoa</taxon>
        <taxon>Kinetoplastea</taxon>
        <taxon>Metakinetoplastina</taxon>
        <taxon>Trypanosomatida</taxon>
        <taxon>Trypanosomatidae</taxon>
        <taxon>Leishmaniinae</taxon>
        <taxon>Leishmania</taxon>
    </lineage>
</organism>
<keyword evidence="3" id="KW-0479">Metal-binding</keyword>
<keyword evidence="6" id="KW-0378">Hydrolase</keyword>
<dbReference type="GO" id="GO:0008270">
    <property type="term" value="F:zinc ion binding"/>
    <property type="evidence" value="ECO:0007669"/>
    <property type="project" value="UniProtKB-KW"/>
</dbReference>
<feature type="compositionally biased region" description="Low complexity" evidence="13">
    <location>
        <begin position="2790"/>
        <end position="2800"/>
    </location>
</feature>
<feature type="compositionally biased region" description="Low complexity" evidence="13">
    <location>
        <begin position="2344"/>
        <end position="2353"/>
    </location>
</feature>
<keyword evidence="9" id="KW-0067">ATP-binding</keyword>
<comment type="caution">
    <text evidence="17">The sequence shown here is derived from an EMBL/GenBank/DDBJ whole genome shotgun (WGS) entry which is preliminary data.</text>
</comment>
<dbReference type="GO" id="GO:0004386">
    <property type="term" value="F:helicase activity"/>
    <property type="evidence" value="ECO:0007669"/>
    <property type="project" value="UniProtKB-KW"/>
</dbReference>
<feature type="compositionally biased region" description="Low complexity" evidence="13">
    <location>
        <begin position="1379"/>
        <end position="1392"/>
    </location>
</feature>
<dbReference type="SMART" id="SM00490">
    <property type="entry name" value="HELICc"/>
    <property type="match status" value="1"/>
</dbReference>
<dbReference type="InterPro" id="IPR038718">
    <property type="entry name" value="SNF2-like_sf"/>
</dbReference>
<dbReference type="FunFam" id="3.40.50.300:FF:004822">
    <property type="entry name" value="SNF2 DNA repair protein, putative"/>
    <property type="match status" value="1"/>
</dbReference>
<evidence type="ECO:0000256" key="11">
    <source>
        <dbReference type="ARBA" id="ARBA00023242"/>
    </source>
</evidence>
<feature type="compositionally biased region" description="Low complexity" evidence="13">
    <location>
        <begin position="1811"/>
        <end position="1827"/>
    </location>
</feature>
<feature type="region of interest" description="Disordered" evidence="13">
    <location>
        <begin position="2344"/>
        <end position="2397"/>
    </location>
</feature>
<evidence type="ECO:0000256" key="13">
    <source>
        <dbReference type="SAM" id="MobiDB-lite"/>
    </source>
</evidence>
<evidence type="ECO:0000313" key="17">
    <source>
        <dbReference type="EMBL" id="TPP52655.1"/>
    </source>
</evidence>
<evidence type="ECO:0000256" key="4">
    <source>
        <dbReference type="ARBA" id="ARBA00022741"/>
    </source>
</evidence>
<dbReference type="SUPFAM" id="SSF52540">
    <property type="entry name" value="P-loop containing nucleoside triphosphate hydrolases"/>
    <property type="match status" value="2"/>
</dbReference>
<dbReference type="InterPro" id="IPR044574">
    <property type="entry name" value="ARIP4-like"/>
</dbReference>
<dbReference type="CDD" id="cd18793">
    <property type="entry name" value="SF2_C_SNF"/>
    <property type="match status" value="1"/>
</dbReference>
<feature type="domain" description="RanBP2-type" evidence="14">
    <location>
        <begin position="2543"/>
        <end position="2573"/>
    </location>
</feature>
<dbReference type="PROSITE" id="PS01358">
    <property type="entry name" value="ZF_RANBP2_1"/>
    <property type="match status" value="1"/>
</dbReference>
<feature type="compositionally biased region" description="Basic and acidic residues" evidence="13">
    <location>
        <begin position="1775"/>
        <end position="1792"/>
    </location>
</feature>
<feature type="compositionally biased region" description="Acidic residues" evidence="13">
    <location>
        <begin position="953"/>
        <end position="967"/>
    </location>
</feature>
<feature type="region of interest" description="Disordered" evidence="13">
    <location>
        <begin position="1740"/>
        <end position="1834"/>
    </location>
</feature>
<feature type="region of interest" description="Disordered" evidence="13">
    <location>
        <begin position="423"/>
        <end position="448"/>
    </location>
</feature>
<keyword evidence="10" id="KW-0238">DNA-binding</keyword>
<evidence type="ECO:0000256" key="12">
    <source>
        <dbReference type="PROSITE-ProRule" id="PRU00322"/>
    </source>
</evidence>
<evidence type="ECO:0000256" key="9">
    <source>
        <dbReference type="ARBA" id="ARBA00022840"/>
    </source>
</evidence>
<keyword evidence="5 12" id="KW-0863">Zinc-finger</keyword>
<evidence type="ECO:0000256" key="10">
    <source>
        <dbReference type="ARBA" id="ARBA00023125"/>
    </source>
</evidence>
<dbReference type="GO" id="GO:0016887">
    <property type="term" value="F:ATP hydrolysis activity"/>
    <property type="evidence" value="ECO:0007669"/>
    <property type="project" value="InterPro"/>
</dbReference>
<dbReference type="Gene3D" id="3.40.50.300">
    <property type="entry name" value="P-loop containing nucleotide triphosphate hydrolases"/>
    <property type="match status" value="1"/>
</dbReference>
<evidence type="ECO:0000256" key="5">
    <source>
        <dbReference type="ARBA" id="ARBA00022771"/>
    </source>
</evidence>
<gene>
    <name evidence="17" type="ORF">CGC21_27650</name>
</gene>
<dbReference type="VEuPathDB" id="TriTrypDB:LDHU3_29.0270"/>
<dbReference type="InterPro" id="IPR001650">
    <property type="entry name" value="Helicase_C-like"/>
</dbReference>
<evidence type="ECO:0000259" key="14">
    <source>
        <dbReference type="PROSITE" id="PS50199"/>
    </source>
</evidence>
<keyword evidence="4" id="KW-0547">Nucleotide-binding</keyword>
<feature type="compositionally biased region" description="Low complexity" evidence="13">
    <location>
        <begin position="2360"/>
        <end position="2377"/>
    </location>
</feature>
<evidence type="ECO:0000259" key="15">
    <source>
        <dbReference type="PROSITE" id="PS51192"/>
    </source>
</evidence>
<feature type="compositionally biased region" description="Low complexity" evidence="13">
    <location>
        <begin position="2768"/>
        <end position="2778"/>
    </location>
</feature>
<dbReference type="VEuPathDB" id="TriTrypDB:LdCL_290006900"/>
<proteinExistence type="inferred from homology"/>
<dbReference type="InterPro" id="IPR014001">
    <property type="entry name" value="Helicase_ATP-bd"/>
</dbReference>
<evidence type="ECO:0000313" key="18">
    <source>
        <dbReference type="Proteomes" id="UP000318447"/>
    </source>
</evidence>
<feature type="compositionally biased region" description="Gly residues" evidence="13">
    <location>
        <begin position="2380"/>
        <end position="2391"/>
    </location>
</feature>